<keyword evidence="2" id="KW-1185">Reference proteome</keyword>
<dbReference type="AlphaFoldDB" id="A0AA40G046"/>
<dbReference type="PANTHER" id="PTHR44809:SF1">
    <property type="entry name" value="PROTEIN O-MANNOSYL-TRANSFERASE TMTC1"/>
    <property type="match status" value="1"/>
</dbReference>
<proteinExistence type="predicted"/>
<dbReference type="InterPro" id="IPR011990">
    <property type="entry name" value="TPR-like_helical_dom_sf"/>
</dbReference>
<name>A0AA40G046_9HYME</name>
<dbReference type="EMBL" id="JAHYIQ010000010">
    <property type="protein sequence ID" value="KAK1128561.1"/>
    <property type="molecule type" value="Genomic_DNA"/>
</dbReference>
<dbReference type="SUPFAM" id="SSF48452">
    <property type="entry name" value="TPR-like"/>
    <property type="match status" value="1"/>
</dbReference>
<gene>
    <name evidence="1" type="ORF">K0M31_003019</name>
</gene>
<evidence type="ECO:0000313" key="2">
    <source>
        <dbReference type="Proteomes" id="UP001177670"/>
    </source>
</evidence>
<sequence>MARKFSLEGVHQQFELLSVRNPTWLWPTYASAHNNLGTLTVGDQAEQHFLAAIHAQPGHVNAHYNLGQLYRSVDNRFHFVEEMPGEDGDTWDQN</sequence>
<reference evidence="1" key="1">
    <citation type="submission" date="2021-10" db="EMBL/GenBank/DDBJ databases">
        <title>Melipona bicolor Genome sequencing and assembly.</title>
        <authorList>
            <person name="Araujo N.S."/>
            <person name="Arias M.C."/>
        </authorList>
    </citation>
    <scope>NUCLEOTIDE SEQUENCE</scope>
    <source>
        <strain evidence="1">USP_2M_L1-L4_2017</strain>
        <tissue evidence="1">Whole body</tissue>
    </source>
</reference>
<organism evidence="1 2">
    <name type="scientific">Melipona bicolor</name>
    <dbReference type="NCBI Taxonomy" id="60889"/>
    <lineage>
        <taxon>Eukaryota</taxon>
        <taxon>Metazoa</taxon>
        <taxon>Ecdysozoa</taxon>
        <taxon>Arthropoda</taxon>
        <taxon>Hexapoda</taxon>
        <taxon>Insecta</taxon>
        <taxon>Pterygota</taxon>
        <taxon>Neoptera</taxon>
        <taxon>Endopterygota</taxon>
        <taxon>Hymenoptera</taxon>
        <taxon>Apocrita</taxon>
        <taxon>Aculeata</taxon>
        <taxon>Apoidea</taxon>
        <taxon>Anthophila</taxon>
        <taxon>Apidae</taxon>
        <taxon>Melipona</taxon>
    </lineage>
</organism>
<dbReference type="Gene3D" id="1.25.40.10">
    <property type="entry name" value="Tetratricopeptide repeat domain"/>
    <property type="match status" value="1"/>
</dbReference>
<dbReference type="PANTHER" id="PTHR44809">
    <property type="match status" value="1"/>
</dbReference>
<comment type="caution">
    <text evidence="1">The sequence shown here is derived from an EMBL/GenBank/DDBJ whole genome shotgun (WGS) entry which is preliminary data.</text>
</comment>
<dbReference type="InterPro" id="IPR052943">
    <property type="entry name" value="TMTC_O-mannosyl-trnsfr"/>
</dbReference>
<accession>A0AA40G046</accession>
<evidence type="ECO:0000313" key="1">
    <source>
        <dbReference type="EMBL" id="KAK1128561.1"/>
    </source>
</evidence>
<protein>
    <submittedName>
        <fullName evidence="1">Uncharacterized protein</fullName>
    </submittedName>
</protein>
<dbReference type="Proteomes" id="UP001177670">
    <property type="component" value="Unassembled WGS sequence"/>
</dbReference>